<accession>A0ABP4C3E1</accession>
<comment type="caution">
    <text evidence="2">The sequence shown here is derived from an EMBL/GenBank/DDBJ whole genome shotgun (WGS) entry which is preliminary data.</text>
</comment>
<gene>
    <name evidence="2" type="ORF">GCM10009554_70910</name>
</gene>
<dbReference type="Proteomes" id="UP001500542">
    <property type="component" value="Unassembled WGS sequence"/>
</dbReference>
<name>A0ABP4C3E1_9ACTN</name>
<protein>
    <submittedName>
        <fullName evidence="2">Uncharacterized protein</fullName>
    </submittedName>
</protein>
<proteinExistence type="predicted"/>
<dbReference type="RefSeq" id="WP_343980762.1">
    <property type="nucleotide sequence ID" value="NZ_BAAAHK010000020.1"/>
</dbReference>
<sequence length="150" mass="16597">MTDPFQFFTPSHRHGGPGYRAPDDAIESWQKLAEEVRRELERMGFAASVVPGGDPQGLPPGAHVWVNTVEPFGVTIDWDPPVTGSPEYVEKVLTQDVTSGLFSYVVNASEIIVRALVEVLREAGFQVLIDHAGGRTYNYRVLAAPRFPKF</sequence>
<evidence type="ECO:0000256" key="1">
    <source>
        <dbReference type="SAM" id="MobiDB-lite"/>
    </source>
</evidence>
<feature type="region of interest" description="Disordered" evidence="1">
    <location>
        <begin position="1"/>
        <end position="20"/>
    </location>
</feature>
<keyword evidence="3" id="KW-1185">Reference proteome</keyword>
<evidence type="ECO:0000313" key="2">
    <source>
        <dbReference type="EMBL" id="GAA0958535.1"/>
    </source>
</evidence>
<organism evidence="2 3">
    <name type="scientific">Kribbella koreensis</name>
    <dbReference type="NCBI Taxonomy" id="57909"/>
    <lineage>
        <taxon>Bacteria</taxon>
        <taxon>Bacillati</taxon>
        <taxon>Actinomycetota</taxon>
        <taxon>Actinomycetes</taxon>
        <taxon>Propionibacteriales</taxon>
        <taxon>Kribbellaceae</taxon>
        <taxon>Kribbella</taxon>
    </lineage>
</organism>
<evidence type="ECO:0000313" key="3">
    <source>
        <dbReference type="Proteomes" id="UP001500542"/>
    </source>
</evidence>
<dbReference type="EMBL" id="BAAAHK010000020">
    <property type="protein sequence ID" value="GAA0958535.1"/>
    <property type="molecule type" value="Genomic_DNA"/>
</dbReference>
<reference evidence="3" key="1">
    <citation type="journal article" date="2019" name="Int. J. Syst. Evol. Microbiol.">
        <title>The Global Catalogue of Microorganisms (GCM) 10K type strain sequencing project: providing services to taxonomists for standard genome sequencing and annotation.</title>
        <authorList>
            <consortium name="The Broad Institute Genomics Platform"/>
            <consortium name="The Broad Institute Genome Sequencing Center for Infectious Disease"/>
            <person name="Wu L."/>
            <person name="Ma J."/>
        </authorList>
    </citation>
    <scope>NUCLEOTIDE SEQUENCE [LARGE SCALE GENOMIC DNA]</scope>
    <source>
        <strain evidence="3">JCM 10977</strain>
    </source>
</reference>